<protein>
    <submittedName>
        <fullName evidence="4">ABC transporter substrate-binding protein</fullName>
    </submittedName>
</protein>
<gene>
    <name evidence="4" type="ORF">K6K13_05420</name>
</gene>
<feature type="chain" id="PRO_5045344862" evidence="3">
    <location>
        <begin position="22"/>
        <end position="425"/>
    </location>
</feature>
<dbReference type="SUPFAM" id="SSF53850">
    <property type="entry name" value="Periplasmic binding protein-like II"/>
    <property type="match status" value="1"/>
</dbReference>
<evidence type="ECO:0000256" key="2">
    <source>
        <dbReference type="ARBA" id="ARBA00008520"/>
    </source>
</evidence>
<evidence type="ECO:0000256" key="1">
    <source>
        <dbReference type="ARBA" id="ARBA00004418"/>
    </source>
</evidence>
<evidence type="ECO:0000313" key="4">
    <source>
        <dbReference type="EMBL" id="QZN97951.1"/>
    </source>
</evidence>
<dbReference type="Pfam" id="PF01547">
    <property type="entry name" value="SBP_bac_1"/>
    <property type="match status" value="1"/>
</dbReference>
<dbReference type="Gene3D" id="3.40.190.10">
    <property type="entry name" value="Periplasmic binding protein-like II"/>
    <property type="match status" value="2"/>
</dbReference>
<dbReference type="EMBL" id="CP081864">
    <property type="protein sequence ID" value="QZN97951.1"/>
    <property type="molecule type" value="Genomic_DNA"/>
</dbReference>
<organism evidence="4 5">
    <name type="scientific">Symbiopectobacterium purcellii</name>
    <dbReference type="NCBI Taxonomy" id="2871826"/>
    <lineage>
        <taxon>Bacteria</taxon>
        <taxon>Pseudomonadati</taxon>
        <taxon>Pseudomonadota</taxon>
        <taxon>Gammaproteobacteria</taxon>
        <taxon>Enterobacterales</taxon>
        <taxon>Enterobacteriaceae</taxon>
    </lineage>
</organism>
<comment type="subcellular location">
    <subcellularLocation>
        <location evidence="1">Periplasm</location>
    </subcellularLocation>
</comment>
<dbReference type="PANTHER" id="PTHR43649:SF11">
    <property type="entry name" value="ABC TRANSPORTER SUBSTRATE-BINDING PROTEIN YESO-RELATED"/>
    <property type="match status" value="1"/>
</dbReference>
<accession>A0ABX9AUA2</accession>
<proteinExistence type="inferred from homology"/>
<dbReference type="RefSeq" id="WP_222160975.1">
    <property type="nucleotide sequence ID" value="NZ_CP081864.1"/>
</dbReference>
<sequence length="425" mass="48132">MKKLLRYSALLMMLSPALSHADTEMRFSWWGGNQRHEATRATIDQYKVQHPTVTIKAEPSGWDGYLSRVSTQLAGSTEPDVMQINWNWLELFSKNGEGFYDLNKLSQYIDLSQFTDQGKNLVTRGGKLNGIPIALTARLMYYNANVWQQAGLEYPQTWDDILKAGPVFKSKLGDEYYPFFLGAVDTSILTFLNSYMVQKYNIAMIDEEKKQFNYTPEQWLEFFGLYKKLVDNHVIPSMKYFTAFGKANAWEIRPWLEGKLGGTYIWTTEGTYADSLKAPSQLVLGPYPMLPGAKDSGLFFKPSQIFSIGNNTKNPEEAAKFINYMLNDPAGIKTMGLQRGIPLSKIAVATLEKEGILKSGDIQAQSLEQVNKLSGDVKVSSYFENQKLLSVFLDYLQQYDYGKLSIEDVATGFPKAGERVLKRII</sequence>
<evidence type="ECO:0000256" key="3">
    <source>
        <dbReference type="SAM" id="SignalP"/>
    </source>
</evidence>
<dbReference type="InterPro" id="IPR050490">
    <property type="entry name" value="Bact_solute-bd_prot1"/>
</dbReference>
<evidence type="ECO:0000313" key="5">
    <source>
        <dbReference type="Proteomes" id="UP000825886"/>
    </source>
</evidence>
<reference evidence="4 5" key="1">
    <citation type="submission" date="2021-08" db="EMBL/GenBank/DDBJ databases">
        <title>Culture and genomic analysis of Symbiopectobacterium purcellii sp. nov. gen. nov., isolated from the leafhopper Empoasca decipiens.</title>
        <authorList>
            <person name="Nadal-Jimenez P."/>
            <person name="Siozios S."/>
            <person name="Halliday N."/>
            <person name="Camara M."/>
            <person name="Hurst G.D.D."/>
        </authorList>
    </citation>
    <scope>NUCLEOTIDE SEQUENCE [LARGE SCALE GENOMIC DNA]</scope>
    <source>
        <strain evidence="4 5">SyEd1</strain>
    </source>
</reference>
<name>A0ABX9AUA2_9ENTR</name>
<keyword evidence="3" id="KW-0732">Signal</keyword>
<dbReference type="InterPro" id="IPR006059">
    <property type="entry name" value="SBP"/>
</dbReference>
<keyword evidence="5" id="KW-1185">Reference proteome</keyword>
<comment type="similarity">
    <text evidence="2">Belongs to the bacterial solute-binding protein 1 family.</text>
</comment>
<feature type="signal peptide" evidence="3">
    <location>
        <begin position="1"/>
        <end position="21"/>
    </location>
</feature>
<dbReference type="Proteomes" id="UP000825886">
    <property type="component" value="Chromosome"/>
</dbReference>
<dbReference type="PANTHER" id="PTHR43649">
    <property type="entry name" value="ARABINOSE-BINDING PROTEIN-RELATED"/>
    <property type="match status" value="1"/>
</dbReference>